<gene>
    <name evidence="2" type="ORF">L227DRAFT_105435</name>
</gene>
<keyword evidence="3" id="KW-1185">Reference proteome</keyword>
<sequence>MEGYLLGFEIYPICASIRLPRIRVLLLIAVSIQIACAIIYLLYRSRSRIVMIMQDCQWQSSPNRNFCSTGTTHHYPYRLSREVQHLHEDSCRWRFQSHTTTAVEPG</sequence>
<protein>
    <submittedName>
        <fullName evidence="2">Uncharacterized protein</fullName>
    </submittedName>
</protein>
<dbReference type="Proteomes" id="UP000313359">
    <property type="component" value="Unassembled WGS sequence"/>
</dbReference>
<keyword evidence="1" id="KW-1133">Transmembrane helix</keyword>
<name>A0A5C2S8E3_9APHY</name>
<keyword evidence="1" id="KW-0472">Membrane</keyword>
<dbReference type="AlphaFoldDB" id="A0A5C2S8E3"/>
<reference evidence="2" key="1">
    <citation type="journal article" date="2018" name="Genome Biol. Evol.">
        <title>Genomics and development of Lentinus tigrinus, a white-rot wood-decaying mushroom with dimorphic fruiting bodies.</title>
        <authorList>
            <person name="Wu B."/>
            <person name="Xu Z."/>
            <person name="Knudson A."/>
            <person name="Carlson A."/>
            <person name="Chen N."/>
            <person name="Kovaka S."/>
            <person name="LaButti K."/>
            <person name="Lipzen A."/>
            <person name="Pennachio C."/>
            <person name="Riley R."/>
            <person name="Schakwitz W."/>
            <person name="Umezawa K."/>
            <person name="Ohm R.A."/>
            <person name="Grigoriev I.V."/>
            <person name="Nagy L.G."/>
            <person name="Gibbons J."/>
            <person name="Hibbett D."/>
        </authorList>
    </citation>
    <scope>NUCLEOTIDE SEQUENCE [LARGE SCALE GENOMIC DNA]</scope>
    <source>
        <strain evidence="2">ALCF2SS1-6</strain>
    </source>
</reference>
<feature type="transmembrane region" description="Helical" evidence="1">
    <location>
        <begin position="22"/>
        <end position="43"/>
    </location>
</feature>
<accession>A0A5C2S8E3</accession>
<organism evidence="2 3">
    <name type="scientific">Lentinus tigrinus ALCF2SS1-6</name>
    <dbReference type="NCBI Taxonomy" id="1328759"/>
    <lineage>
        <taxon>Eukaryota</taxon>
        <taxon>Fungi</taxon>
        <taxon>Dikarya</taxon>
        <taxon>Basidiomycota</taxon>
        <taxon>Agaricomycotina</taxon>
        <taxon>Agaricomycetes</taxon>
        <taxon>Polyporales</taxon>
        <taxon>Polyporaceae</taxon>
        <taxon>Lentinus</taxon>
    </lineage>
</organism>
<proteinExistence type="predicted"/>
<evidence type="ECO:0000313" key="2">
    <source>
        <dbReference type="EMBL" id="RPD60052.1"/>
    </source>
</evidence>
<keyword evidence="1" id="KW-0812">Transmembrane</keyword>
<dbReference type="EMBL" id="ML122267">
    <property type="protein sequence ID" value="RPD60052.1"/>
    <property type="molecule type" value="Genomic_DNA"/>
</dbReference>
<evidence type="ECO:0000256" key="1">
    <source>
        <dbReference type="SAM" id="Phobius"/>
    </source>
</evidence>
<evidence type="ECO:0000313" key="3">
    <source>
        <dbReference type="Proteomes" id="UP000313359"/>
    </source>
</evidence>